<sequence length="421" mass="42710">MLSDRNQERDRQNNRGRALRCGAGVLGLALLGIAATPAHAETIRSQQWHLTSMAAEKIWAISKGEGVTVALIDTGVTEVPELTGRLVGAKDFPGADSAKNKTLGTVPASAIAGTGRGPGGRESAFGLAPKAKVMPLNITDGVTGEGSLADQVDAVSEGLAPALRHAADSPAKIISISVSLGTDEGSVEVDDAVSYALSKGKLIFAAVGDADYVDDPPVGYPARLPGVVGVGAVDKKLTRVKTSAVGPEVDVVAPGADVIGACSGGTGLCTSKGTHVATALAAAAAALVWSKHPDWTRNQVLRVLLNTINGPAGGEVRSDYIGYGALRPLRALKTPGDPGDPDEFPMPDLRDAMMTPSPSTPTPTPTPIPSASQAVVDVAAVGGDGHSAGFWIALGVSAAGLLCVTVGTPLLVAERRRSLPS</sequence>
<dbReference type="Proteomes" id="UP001603013">
    <property type="component" value="Unassembled WGS sequence"/>
</dbReference>
<dbReference type="PANTHER" id="PTHR43806">
    <property type="entry name" value="PEPTIDASE S8"/>
    <property type="match status" value="1"/>
</dbReference>
<evidence type="ECO:0000256" key="2">
    <source>
        <dbReference type="ARBA" id="ARBA00022670"/>
    </source>
</evidence>
<keyword evidence="7" id="KW-1133">Transmembrane helix</keyword>
<keyword evidence="7" id="KW-0812">Transmembrane</keyword>
<evidence type="ECO:0000256" key="7">
    <source>
        <dbReference type="SAM" id="Phobius"/>
    </source>
</evidence>
<proteinExistence type="inferred from homology"/>
<feature type="domain" description="Peptidase S8/S53" evidence="9">
    <location>
        <begin position="64"/>
        <end position="324"/>
    </location>
</feature>
<organism evidence="10 11">
    <name type="scientific">Streptomyces lateritius</name>
    <dbReference type="NCBI Taxonomy" id="67313"/>
    <lineage>
        <taxon>Bacteria</taxon>
        <taxon>Bacillati</taxon>
        <taxon>Actinomycetota</taxon>
        <taxon>Actinomycetes</taxon>
        <taxon>Kitasatosporales</taxon>
        <taxon>Streptomycetaceae</taxon>
        <taxon>Streptomyces</taxon>
    </lineage>
</organism>
<dbReference type="InterPro" id="IPR000209">
    <property type="entry name" value="Peptidase_S8/S53_dom"/>
</dbReference>
<dbReference type="Pfam" id="PF00082">
    <property type="entry name" value="Peptidase_S8"/>
    <property type="match status" value="1"/>
</dbReference>
<comment type="similarity">
    <text evidence="1 5">Belongs to the peptidase S8 family.</text>
</comment>
<feature type="chain" id="PRO_5045852304" evidence="8">
    <location>
        <begin position="41"/>
        <end position="421"/>
    </location>
</feature>
<evidence type="ECO:0000256" key="4">
    <source>
        <dbReference type="ARBA" id="ARBA00022825"/>
    </source>
</evidence>
<gene>
    <name evidence="10" type="ORF">ACF05T_19310</name>
</gene>
<evidence type="ECO:0000256" key="6">
    <source>
        <dbReference type="SAM" id="MobiDB-lite"/>
    </source>
</evidence>
<accession>A0ABW6YF12</accession>
<keyword evidence="8" id="KW-0732">Signal</keyword>
<feature type="transmembrane region" description="Helical" evidence="7">
    <location>
        <begin position="390"/>
        <end position="413"/>
    </location>
</feature>
<evidence type="ECO:0000256" key="8">
    <source>
        <dbReference type="SAM" id="SignalP"/>
    </source>
</evidence>
<dbReference type="RefSeq" id="WP_391935390.1">
    <property type="nucleotide sequence ID" value="NZ_JBIBSM010000009.1"/>
</dbReference>
<feature type="compositionally biased region" description="Pro residues" evidence="6">
    <location>
        <begin position="358"/>
        <end position="368"/>
    </location>
</feature>
<evidence type="ECO:0000313" key="11">
    <source>
        <dbReference type="Proteomes" id="UP001603013"/>
    </source>
</evidence>
<evidence type="ECO:0000313" key="10">
    <source>
        <dbReference type="EMBL" id="MFF8278229.1"/>
    </source>
</evidence>
<keyword evidence="2" id="KW-0645">Protease</keyword>
<comment type="caution">
    <text evidence="5">Lacks conserved residue(s) required for the propagation of feature annotation.</text>
</comment>
<evidence type="ECO:0000259" key="9">
    <source>
        <dbReference type="Pfam" id="PF00082"/>
    </source>
</evidence>
<evidence type="ECO:0000256" key="5">
    <source>
        <dbReference type="PROSITE-ProRule" id="PRU01240"/>
    </source>
</evidence>
<feature type="signal peptide" evidence="8">
    <location>
        <begin position="1"/>
        <end position="40"/>
    </location>
</feature>
<keyword evidence="3" id="KW-0378">Hydrolase</keyword>
<comment type="caution">
    <text evidence="10">The sequence shown here is derived from an EMBL/GenBank/DDBJ whole genome shotgun (WGS) entry which is preliminary data.</text>
</comment>
<dbReference type="PANTHER" id="PTHR43806:SF11">
    <property type="entry name" value="CEREVISIN-RELATED"/>
    <property type="match status" value="1"/>
</dbReference>
<evidence type="ECO:0000256" key="3">
    <source>
        <dbReference type="ARBA" id="ARBA00022801"/>
    </source>
</evidence>
<dbReference type="InterPro" id="IPR036852">
    <property type="entry name" value="Peptidase_S8/S53_dom_sf"/>
</dbReference>
<dbReference type="Gene3D" id="3.40.50.200">
    <property type="entry name" value="Peptidase S8/S53 domain"/>
    <property type="match status" value="1"/>
</dbReference>
<feature type="region of interest" description="Disordered" evidence="6">
    <location>
        <begin position="332"/>
        <end position="370"/>
    </location>
</feature>
<keyword evidence="4" id="KW-0720">Serine protease</keyword>
<protein>
    <submittedName>
        <fullName evidence="10">S8 family serine peptidase</fullName>
    </submittedName>
</protein>
<dbReference type="EMBL" id="JBIBSM010000009">
    <property type="protein sequence ID" value="MFF8278229.1"/>
    <property type="molecule type" value="Genomic_DNA"/>
</dbReference>
<name>A0ABW6YF12_9ACTN</name>
<dbReference type="PROSITE" id="PS51892">
    <property type="entry name" value="SUBTILASE"/>
    <property type="match status" value="1"/>
</dbReference>
<keyword evidence="7" id="KW-0472">Membrane</keyword>
<reference evidence="10 11" key="1">
    <citation type="submission" date="2024-10" db="EMBL/GenBank/DDBJ databases">
        <title>The Natural Products Discovery Center: Release of the First 8490 Sequenced Strains for Exploring Actinobacteria Biosynthetic Diversity.</title>
        <authorList>
            <person name="Kalkreuter E."/>
            <person name="Kautsar S.A."/>
            <person name="Yang D."/>
            <person name="Bader C.D."/>
            <person name="Teijaro C.N."/>
            <person name="Fluegel L."/>
            <person name="Davis C.M."/>
            <person name="Simpson J.R."/>
            <person name="Lauterbach L."/>
            <person name="Steele A.D."/>
            <person name="Gui C."/>
            <person name="Meng S."/>
            <person name="Li G."/>
            <person name="Viehrig K."/>
            <person name="Ye F."/>
            <person name="Su P."/>
            <person name="Kiefer A.F."/>
            <person name="Nichols A."/>
            <person name="Cepeda A.J."/>
            <person name="Yan W."/>
            <person name="Fan B."/>
            <person name="Jiang Y."/>
            <person name="Adhikari A."/>
            <person name="Zheng C.-J."/>
            <person name="Schuster L."/>
            <person name="Cowan T.M."/>
            <person name="Smanski M.J."/>
            <person name="Chevrette M.G."/>
            <person name="De Carvalho L.P.S."/>
            <person name="Shen B."/>
        </authorList>
    </citation>
    <scope>NUCLEOTIDE SEQUENCE [LARGE SCALE GENOMIC DNA]</scope>
    <source>
        <strain evidence="10 11">NPDC015755</strain>
    </source>
</reference>
<keyword evidence="11" id="KW-1185">Reference proteome</keyword>
<dbReference type="InterPro" id="IPR050131">
    <property type="entry name" value="Peptidase_S8_subtilisin-like"/>
</dbReference>
<dbReference type="SUPFAM" id="SSF52743">
    <property type="entry name" value="Subtilisin-like"/>
    <property type="match status" value="1"/>
</dbReference>
<evidence type="ECO:0000256" key="1">
    <source>
        <dbReference type="ARBA" id="ARBA00011073"/>
    </source>
</evidence>